<dbReference type="NCBIfam" id="TIGR01634">
    <property type="entry name" value="tail_P2_I"/>
    <property type="match status" value="1"/>
</dbReference>
<dbReference type="Pfam" id="PF09684">
    <property type="entry name" value="Tail_P2_I"/>
    <property type="match status" value="1"/>
</dbReference>
<dbReference type="InterPro" id="IPR006521">
    <property type="entry name" value="Tail_protein_I"/>
</dbReference>
<proteinExistence type="predicted"/>
<name>A0ABY4X720_9SPHN</name>
<accession>A0ABY4X720</accession>
<keyword evidence="2" id="KW-1185">Reference proteome</keyword>
<gene>
    <name evidence="1" type="ORF">LHA26_15785</name>
</gene>
<evidence type="ECO:0000313" key="1">
    <source>
        <dbReference type="EMBL" id="USI72713.1"/>
    </source>
</evidence>
<organism evidence="1 2">
    <name type="scientific">Sphingomonas morindae</name>
    <dbReference type="NCBI Taxonomy" id="1541170"/>
    <lineage>
        <taxon>Bacteria</taxon>
        <taxon>Pseudomonadati</taxon>
        <taxon>Pseudomonadota</taxon>
        <taxon>Alphaproteobacteria</taxon>
        <taxon>Sphingomonadales</taxon>
        <taxon>Sphingomonadaceae</taxon>
        <taxon>Sphingomonas</taxon>
    </lineage>
</organism>
<sequence>MISLLPRNATPLERALEAAMARLSDVPTPIEPLWNADGCPAALLPYLAYALSIDAWSPDWPEAVKRARIRRAIPIQRRKGTIQAIRDLVASYGGAVALREWWQQTPPGAPHTFALVLSLAGLGAAPSAGELDQVIDDIARAKPLRAHFTFTLSAAATGALGLIGVARPVIHARLALAAAPAPA</sequence>
<evidence type="ECO:0000313" key="2">
    <source>
        <dbReference type="Proteomes" id="UP001056937"/>
    </source>
</evidence>
<dbReference type="RefSeq" id="WP_252166521.1">
    <property type="nucleotide sequence ID" value="NZ_CP084930.1"/>
</dbReference>
<dbReference type="EMBL" id="CP084930">
    <property type="protein sequence ID" value="USI72713.1"/>
    <property type="molecule type" value="Genomic_DNA"/>
</dbReference>
<reference evidence="1" key="1">
    <citation type="journal article" date="2022" name="Toxins">
        <title>Genomic Analysis of Sphingopyxis sp. USTB-05 for Biodegrading Cyanobacterial Hepatotoxins.</title>
        <authorList>
            <person name="Liu C."/>
            <person name="Xu Q."/>
            <person name="Zhao Z."/>
            <person name="Zhang H."/>
            <person name="Liu X."/>
            <person name="Yin C."/>
            <person name="Liu Y."/>
            <person name="Yan H."/>
        </authorList>
    </citation>
    <scope>NUCLEOTIDE SEQUENCE</scope>
    <source>
        <strain evidence="1">NBD5</strain>
    </source>
</reference>
<dbReference type="Proteomes" id="UP001056937">
    <property type="component" value="Chromosome 1"/>
</dbReference>
<protein>
    <submittedName>
        <fullName evidence="1">Phage tail protein I</fullName>
    </submittedName>
</protein>